<accession>A0A2T3BFH1</accession>
<dbReference type="AlphaFoldDB" id="A0A2T3BFH1"/>
<feature type="compositionally biased region" description="Polar residues" evidence="1">
    <location>
        <begin position="62"/>
        <end position="76"/>
    </location>
</feature>
<feature type="compositionally biased region" description="Low complexity" evidence="1">
    <location>
        <begin position="47"/>
        <end position="61"/>
    </location>
</feature>
<evidence type="ECO:0000313" key="4">
    <source>
        <dbReference type="Proteomes" id="UP000241818"/>
    </source>
</evidence>
<dbReference type="OrthoDB" id="3921198at2759"/>
<evidence type="ECO:0000256" key="1">
    <source>
        <dbReference type="SAM" id="MobiDB-lite"/>
    </source>
</evidence>
<reference evidence="3 4" key="1">
    <citation type="journal article" date="2018" name="New Phytol.">
        <title>Comparative genomics and transcriptomics depict ericoid mycorrhizal fungi as versatile saprotrophs and plant mutualists.</title>
        <authorList>
            <person name="Martino E."/>
            <person name="Morin E."/>
            <person name="Grelet G.A."/>
            <person name="Kuo A."/>
            <person name="Kohler A."/>
            <person name="Daghino S."/>
            <person name="Barry K.W."/>
            <person name="Cichocki N."/>
            <person name="Clum A."/>
            <person name="Dockter R.B."/>
            <person name="Hainaut M."/>
            <person name="Kuo R.C."/>
            <person name="LaButti K."/>
            <person name="Lindahl B.D."/>
            <person name="Lindquist E.A."/>
            <person name="Lipzen A."/>
            <person name="Khouja H.R."/>
            <person name="Magnuson J."/>
            <person name="Murat C."/>
            <person name="Ohm R.A."/>
            <person name="Singer S.W."/>
            <person name="Spatafora J.W."/>
            <person name="Wang M."/>
            <person name="Veneault-Fourrey C."/>
            <person name="Henrissat B."/>
            <person name="Grigoriev I.V."/>
            <person name="Martin F.M."/>
            <person name="Perotto S."/>
        </authorList>
    </citation>
    <scope>NUCLEOTIDE SEQUENCE [LARGE SCALE GENOMIC DNA]</scope>
    <source>
        <strain evidence="3 4">ATCC 22711</strain>
    </source>
</reference>
<gene>
    <name evidence="3" type="ORF">M430DRAFT_32626</name>
</gene>
<organism evidence="3 4">
    <name type="scientific">Amorphotheca resinae ATCC 22711</name>
    <dbReference type="NCBI Taxonomy" id="857342"/>
    <lineage>
        <taxon>Eukaryota</taxon>
        <taxon>Fungi</taxon>
        <taxon>Dikarya</taxon>
        <taxon>Ascomycota</taxon>
        <taxon>Pezizomycotina</taxon>
        <taxon>Leotiomycetes</taxon>
        <taxon>Helotiales</taxon>
        <taxon>Amorphothecaceae</taxon>
        <taxon>Amorphotheca</taxon>
    </lineage>
</organism>
<dbReference type="EMBL" id="KZ679006">
    <property type="protein sequence ID" value="PSS28141.1"/>
    <property type="molecule type" value="Genomic_DNA"/>
</dbReference>
<dbReference type="InParanoid" id="A0A2T3BFH1"/>
<dbReference type="GeneID" id="36574283"/>
<feature type="region of interest" description="Disordered" evidence="1">
    <location>
        <begin position="160"/>
        <end position="202"/>
    </location>
</feature>
<dbReference type="RefSeq" id="XP_024725666.1">
    <property type="nucleotide sequence ID" value="XM_024866202.1"/>
</dbReference>
<sequence length="585" mass="63755">MSLRPSGDMSQPLTSPYPKPIPPEKLPKALRLYRKYKFGEGLDRLGTPGTTHSTTSRTSISNAPSVSTSAGDRGTDVSSVMSFPVRGSPSSSTSNAKGELTTFDGKKCKVRTRRPFNDKDRAKAALIRHLGSCSACRKSKTPCPLKHHDVDALERALLSGSQSSWSQAQQRQSRSSGSRSSDKTARSLSGPPKSSGGSLGQSNALFGLGQNEQLLRTVSIEPQSSVADPLAGIPIQIPDIDISSPPYASYQSGQLVALGVLRGLYICKYLGYLCEQRFSNPDSLQDHFENSHFPITRIKPAHRYICSRCEYMNDCHTGPCQNCRIDGSIEIWIYGHFISNPSHQRYPPDGQDPFRGAMPSSRLLYPEPYAFPGPNLDFGQGPRNGGSFTGDFNDDFGFNGDFNGDFNGGFDGSFNGGFGFMDGPNNAFGGDNTFGDDGSQGYYHNNTHDTPQSGGYQSQGNRSLGARYMAKMGCLSIRSWYTKALQNHRYRFSLLALALLVTIALIIETHDWLIMTVRVFPFRPNLATMGLIVGLASFATGYAYWSLKRPSVQHVVSSVSTVLSLFSNLPLDELTVPANSAMSFA</sequence>
<keyword evidence="2" id="KW-1133">Transmembrane helix</keyword>
<feature type="region of interest" description="Disordered" evidence="1">
    <location>
        <begin position="41"/>
        <end position="76"/>
    </location>
</feature>
<feature type="transmembrane region" description="Helical" evidence="2">
    <location>
        <begin position="490"/>
        <end position="507"/>
    </location>
</feature>
<feature type="region of interest" description="Disordered" evidence="1">
    <location>
        <begin position="1"/>
        <end position="28"/>
    </location>
</feature>
<feature type="transmembrane region" description="Helical" evidence="2">
    <location>
        <begin position="527"/>
        <end position="545"/>
    </location>
</feature>
<feature type="compositionally biased region" description="Low complexity" evidence="1">
    <location>
        <begin position="160"/>
        <end position="179"/>
    </location>
</feature>
<dbReference type="Proteomes" id="UP000241818">
    <property type="component" value="Unassembled WGS sequence"/>
</dbReference>
<proteinExistence type="predicted"/>
<feature type="compositionally biased region" description="Pro residues" evidence="1">
    <location>
        <begin position="15"/>
        <end position="24"/>
    </location>
</feature>
<evidence type="ECO:0000313" key="3">
    <source>
        <dbReference type="EMBL" id="PSS28141.1"/>
    </source>
</evidence>
<name>A0A2T3BFH1_AMORE</name>
<protein>
    <submittedName>
        <fullName evidence="3">Uncharacterized protein</fullName>
    </submittedName>
</protein>
<keyword evidence="2" id="KW-0812">Transmembrane</keyword>
<keyword evidence="2" id="KW-0472">Membrane</keyword>
<evidence type="ECO:0000256" key="2">
    <source>
        <dbReference type="SAM" id="Phobius"/>
    </source>
</evidence>
<feature type="compositionally biased region" description="Low complexity" evidence="1">
    <location>
        <begin position="187"/>
        <end position="202"/>
    </location>
</feature>
<keyword evidence="4" id="KW-1185">Reference proteome</keyword>